<dbReference type="EMBL" id="JAGZYH010000011">
    <property type="protein sequence ID" value="MBS6621384.1"/>
    <property type="molecule type" value="Genomic_DNA"/>
</dbReference>
<dbReference type="SUPFAM" id="SSF53448">
    <property type="entry name" value="Nucleotide-diphospho-sugar transferases"/>
    <property type="match status" value="1"/>
</dbReference>
<accession>A0A9E1GJA6</accession>
<organism evidence="4 5">
    <name type="scientific">Faecalibacterium prausnitzii</name>
    <dbReference type="NCBI Taxonomy" id="853"/>
    <lineage>
        <taxon>Bacteria</taxon>
        <taxon>Bacillati</taxon>
        <taxon>Bacillota</taxon>
        <taxon>Clostridia</taxon>
        <taxon>Eubacteriales</taxon>
        <taxon>Oscillospiraceae</taxon>
        <taxon>Faecalibacterium</taxon>
    </lineage>
</organism>
<protein>
    <submittedName>
        <fullName evidence="4">Glycosyltransferase family 2 protein</fullName>
    </submittedName>
</protein>
<dbReference type="Gene3D" id="3.90.550.10">
    <property type="entry name" value="Spore Coat Polysaccharide Biosynthesis Protein SpsA, Chain A"/>
    <property type="match status" value="1"/>
</dbReference>
<evidence type="ECO:0000256" key="2">
    <source>
        <dbReference type="ARBA" id="ARBA00022679"/>
    </source>
</evidence>
<name>A0A9E1GJA6_9FIRM</name>
<evidence type="ECO:0000259" key="3">
    <source>
        <dbReference type="Pfam" id="PF00535"/>
    </source>
</evidence>
<proteinExistence type="predicted"/>
<evidence type="ECO:0000313" key="5">
    <source>
        <dbReference type="Proteomes" id="UP000811365"/>
    </source>
</evidence>
<dbReference type="InterPro" id="IPR029044">
    <property type="entry name" value="Nucleotide-diphossugar_trans"/>
</dbReference>
<evidence type="ECO:0000313" key="4">
    <source>
        <dbReference type="EMBL" id="MBS6621384.1"/>
    </source>
</evidence>
<dbReference type="Pfam" id="PF00535">
    <property type="entry name" value="Glycos_transf_2"/>
    <property type="match status" value="1"/>
</dbReference>
<dbReference type="PANTHER" id="PTHR22916">
    <property type="entry name" value="GLYCOSYLTRANSFERASE"/>
    <property type="match status" value="1"/>
</dbReference>
<dbReference type="CDD" id="cd00761">
    <property type="entry name" value="Glyco_tranf_GTA_type"/>
    <property type="match status" value="1"/>
</dbReference>
<evidence type="ECO:0000256" key="1">
    <source>
        <dbReference type="ARBA" id="ARBA00022676"/>
    </source>
</evidence>
<dbReference type="InterPro" id="IPR001173">
    <property type="entry name" value="Glyco_trans_2-like"/>
</dbReference>
<gene>
    <name evidence="4" type="ORF">KH315_04360</name>
</gene>
<dbReference type="AlphaFoldDB" id="A0A9E1GJA6"/>
<sequence length="352" mass="40754">MPDVSVIVPVYNIKTLLPRCVTSLQAQTWQDFEVWLVDDGSTDGSGELCDEYAVKDARIHALHKENGGQGSARDLGLDHARGEYICYVDSDDEVLPDLLENALRTAREADADVVVYGYYKQFLDKDGSALRRSGPNLPALSGVYTYEEFWQDFRKAKYESVPWVRFCRRDYLQKYNIRFTSLRVGEDAHFLTQLLDAPFRRIVYLRSAYYIYNIRPSSTMTSFQKAYFSDEAAAKRAEFDEVVCRHAPVSGMYDGLIGREALCVVLESARKLSFVRDTMPNAERIQWLRKACERPRAAKWLAESRREMADSSWQWVGLCILKRKQYRLALAYFDFIQTLRGGRDRRMQKNSR</sequence>
<keyword evidence="1" id="KW-0328">Glycosyltransferase</keyword>
<dbReference type="PANTHER" id="PTHR22916:SF51">
    <property type="entry name" value="GLYCOSYLTRANSFERASE EPSH-RELATED"/>
    <property type="match status" value="1"/>
</dbReference>
<keyword evidence="2" id="KW-0808">Transferase</keyword>
<feature type="domain" description="Glycosyltransferase 2-like" evidence="3">
    <location>
        <begin position="5"/>
        <end position="133"/>
    </location>
</feature>
<reference evidence="4" key="1">
    <citation type="submission" date="2021-02" db="EMBL/GenBank/DDBJ databases">
        <title>Infant gut strain persistence is associated with maternal origin, phylogeny, and functional potential including surface adhesion and iron acquisition.</title>
        <authorList>
            <person name="Lou Y.C."/>
        </authorList>
    </citation>
    <scope>NUCLEOTIDE SEQUENCE</scope>
    <source>
        <strain evidence="4">L2_039_000G1_dasL2_039_000G1_maxbin2.maxbin.077</strain>
    </source>
</reference>
<comment type="caution">
    <text evidence="4">The sequence shown here is derived from an EMBL/GenBank/DDBJ whole genome shotgun (WGS) entry which is preliminary data.</text>
</comment>
<dbReference type="Proteomes" id="UP000811365">
    <property type="component" value="Unassembled WGS sequence"/>
</dbReference>
<dbReference type="GO" id="GO:0016757">
    <property type="term" value="F:glycosyltransferase activity"/>
    <property type="evidence" value="ECO:0007669"/>
    <property type="project" value="UniProtKB-KW"/>
</dbReference>